<dbReference type="EMBL" id="HQ630627">
    <property type="protein sequence ID" value="AEH03489.1"/>
    <property type="molecule type" value="Genomic_DNA"/>
</dbReference>
<dbReference type="Proteomes" id="UP000008388">
    <property type="component" value="Segment"/>
</dbReference>
<organismHost>
    <name type="scientific">Pseudomonas aeruginosa</name>
    <dbReference type="NCBI Taxonomy" id="287"/>
</organismHost>
<organism evidence="2 3">
    <name type="scientific">Pseudomonas phage PhiPA3</name>
    <name type="common">Pseudomonas aeruginosa phage PhiPA3</name>
    <dbReference type="NCBI Taxonomy" id="998086"/>
    <lineage>
        <taxon>Viruses</taxon>
        <taxon>Duplodnaviria</taxon>
        <taxon>Heunggongvirae</taxon>
        <taxon>Uroviricota</taxon>
        <taxon>Caudoviricetes</taxon>
        <taxon>Chimalliviridae</taxon>
        <taxon>Miltoncavirus</taxon>
        <taxon>Miltoncavirus PhiPA3</taxon>
    </lineage>
</organism>
<feature type="region of interest" description="Disordered" evidence="1">
    <location>
        <begin position="275"/>
        <end position="299"/>
    </location>
</feature>
<reference evidence="2 3" key="1">
    <citation type="journal article" date="2011" name="Microbiology">
        <title>The Pseudomonas aeruginosa generalized transducing phage phiPA3 is a new member of the phiKZ-like group of 'jumbo' phages, and infects model laboratory strains and clinical isolates from cystic fibrosis patients.</title>
        <authorList>
            <person name="Monson R."/>
            <person name="Foulds I."/>
            <person name="Foweraker J."/>
            <person name="Welch M."/>
            <person name="Salmond G.P."/>
        </authorList>
    </citation>
    <scope>NUCLEOTIDE SEQUENCE [LARGE SCALE GENOMIC DNA]</scope>
</reference>
<protein>
    <submittedName>
        <fullName evidence="2">Uncharacterized protein 062</fullName>
    </submittedName>
</protein>
<feature type="compositionally biased region" description="Basic and acidic residues" evidence="1">
    <location>
        <begin position="277"/>
        <end position="288"/>
    </location>
</feature>
<evidence type="ECO:0000256" key="1">
    <source>
        <dbReference type="SAM" id="MobiDB-lite"/>
    </source>
</evidence>
<gene>
    <name evidence="2" type="primary">062</name>
</gene>
<evidence type="ECO:0000313" key="3">
    <source>
        <dbReference type="Proteomes" id="UP000008388"/>
    </source>
</evidence>
<name>F8SJU4_BPPA3</name>
<dbReference type="RefSeq" id="YP_009217145.1">
    <property type="nucleotide sequence ID" value="NC_028999.1"/>
</dbReference>
<evidence type="ECO:0000313" key="2">
    <source>
        <dbReference type="EMBL" id="AEH03489.1"/>
    </source>
</evidence>
<dbReference type="KEGG" id="vg:26643593"/>
<proteinExistence type="predicted"/>
<dbReference type="GeneID" id="26643593"/>
<sequence>MQITVTGVQGSGFVECTISHKGQSITWSTRAYSKVKLQDPTRVFKEINDYLEYAGEDVQDKIWNEYKRIRDLFNMDFDPSHITATLIHYIQQIYSVLPMNNMRRWLLTVGNLHIPADIQKTITEDSRYNKREQTYLQHDYINLATVALALRVMIPIWGEYMDQGTDQDLYRENDVVGLISRCEVANWPAMETDTVGEPVDTAFDKLEGYVRFCVEDEPTTLGRLWSGMSSVEIPVHLQSKVLVRRLTIVPLNDPSSHSIVANVFRYVRSNLNPTERSTADRVNEKRPEGGSGDEDDKTSFIEAHKTKGRVSPGDIEAFNIDAMDYELLAETVDPTINKAMLKACINCIDYIANKEIRPHQVLLAQWVMAKAFPARAFYHIDKMPVNHLLATTQALLWHWGFLDVAIFMQVEPLYHGDHQSSNQLSQTRSGARIANRYKPMLDELYPHMKLAKVPQSGEIPKPDNMAGIAINSANASIRSSNWVFRGPPELFNAANQVAQNDVLMVPPNIKHALTEMVMHLAKINQ</sequence>
<accession>F8SJU4</accession>
<dbReference type="OrthoDB" id="5452at10239"/>
<keyword evidence="3" id="KW-1185">Reference proteome</keyword>